<keyword evidence="11 14" id="KW-0131">Cell cycle</keyword>
<evidence type="ECO:0000259" key="17">
    <source>
        <dbReference type="Pfam" id="PF08245"/>
    </source>
</evidence>
<dbReference type="NCBIfam" id="TIGR01082">
    <property type="entry name" value="murC"/>
    <property type="match status" value="1"/>
</dbReference>
<dbReference type="EMBL" id="FMUX01000001">
    <property type="protein sequence ID" value="SCX75450.1"/>
    <property type="molecule type" value="Genomic_DNA"/>
</dbReference>
<evidence type="ECO:0000256" key="10">
    <source>
        <dbReference type="ARBA" id="ARBA00022984"/>
    </source>
</evidence>
<dbReference type="PANTHER" id="PTHR43445">
    <property type="entry name" value="UDP-N-ACETYLMURAMATE--L-ALANINE LIGASE-RELATED"/>
    <property type="match status" value="1"/>
</dbReference>
<dbReference type="InterPro" id="IPR036565">
    <property type="entry name" value="Mur-like_cat_sf"/>
</dbReference>
<dbReference type="InterPro" id="IPR050061">
    <property type="entry name" value="MurCDEF_pg_biosynth"/>
</dbReference>
<dbReference type="InterPro" id="IPR002328">
    <property type="entry name" value="ADH_Zn_CS"/>
</dbReference>
<dbReference type="InterPro" id="IPR036615">
    <property type="entry name" value="Mur_ligase_C_dom_sf"/>
</dbReference>
<comment type="subcellular location">
    <subcellularLocation>
        <location evidence="1 14">Cytoplasm</location>
    </subcellularLocation>
</comment>
<protein>
    <recommendedName>
        <fullName evidence="3 14">UDP-N-acetylmuramate--L-alanine ligase</fullName>
        <ecNumber evidence="3 14">6.3.2.8</ecNumber>
    </recommendedName>
    <alternativeName>
        <fullName evidence="14">UDP-N-acetylmuramoyl-L-alanine synthetase</fullName>
    </alternativeName>
</protein>
<dbReference type="EC" id="6.3.2.8" evidence="3 14"/>
<keyword evidence="5 14" id="KW-0436">Ligase</keyword>
<dbReference type="HAMAP" id="MF_00046">
    <property type="entry name" value="MurC"/>
    <property type="match status" value="1"/>
</dbReference>
<dbReference type="SUPFAM" id="SSF53623">
    <property type="entry name" value="MurD-like peptide ligases, catalytic domain"/>
    <property type="match status" value="1"/>
</dbReference>
<organism evidence="18 19">
    <name type="scientific">Desulfoluna spongiiphila</name>
    <dbReference type="NCBI Taxonomy" id="419481"/>
    <lineage>
        <taxon>Bacteria</taxon>
        <taxon>Pseudomonadati</taxon>
        <taxon>Thermodesulfobacteriota</taxon>
        <taxon>Desulfobacteria</taxon>
        <taxon>Desulfobacterales</taxon>
        <taxon>Desulfolunaceae</taxon>
        <taxon>Desulfoluna</taxon>
    </lineage>
</organism>
<dbReference type="RefSeq" id="WP_092207066.1">
    <property type="nucleotide sequence ID" value="NZ_FMUX01000001.1"/>
</dbReference>
<evidence type="ECO:0000256" key="6">
    <source>
        <dbReference type="ARBA" id="ARBA00022618"/>
    </source>
</evidence>
<dbReference type="Gene3D" id="3.90.190.20">
    <property type="entry name" value="Mur ligase, C-terminal domain"/>
    <property type="match status" value="1"/>
</dbReference>
<dbReference type="Gene3D" id="3.40.50.720">
    <property type="entry name" value="NAD(P)-binding Rossmann-like Domain"/>
    <property type="match status" value="1"/>
</dbReference>
<evidence type="ECO:0000313" key="19">
    <source>
        <dbReference type="Proteomes" id="UP000198870"/>
    </source>
</evidence>
<evidence type="ECO:0000256" key="1">
    <source>
        <dbReference type="ARBA" id="ARBA00004496"/>
    </source>
</evidence>
<dbReference type="UniPathway" id="UPA00219"/>
<feature type="domain" description="Mur ligase N-terminal catalytic" evidence="15">
    <location>
        <begin position="7"/>
        <end position="106"/>
    </location>
</feature>
<feature type="domain" description="Mur ligase central" evidence="17">
    <location>
        <begin position="110"/>
        <end position="289"/>
    </location>
</feature>
<comment type="catalytic activity">
    <reaction evidence="13 14">
        <text>UDP-N-acetyl-alpha-D-muramate + L-alanine + ATP = UDP-N-acetyl-alpha-D-muramoyl-L-alanine + ADP + phosphate + H(+)</text>
        <dbReference type="Rhea" id="RHEA:23372"/>
        <dbReference type="ChEBI" id="CHEBI:15378"/>
        <dbReference type="ChEBI" id="CHEBI:30616"/>
        <dbReference type="ChEBI" id="CHEBI:43474"/>
        <dbReference type="ChEBI" id="CHEBI:57972"/>
        <dbReference type="ChEBI" id="CHEBI:70757"/>
        <dbReference type="ChEBI" id="CHEBI:83898"/>
        <dbReference type="ChEBI" id="CHEBI:456216"/>
        <dbReference type="EC" id="6.3.2.8"/>
    </reaction>
</comment>
<keyword evidence="9 14" id="KW-0133">Cell shape</keyword>
<dbReference type="PANTHER" id="PTHR43445:SF3">
    <property type="entry name" value="UDP-N-ACETYLMURAMATE--L-ALANINE LIGASE"/>
    <property type="match status" value="1"/>
</dbReference>
<dbReference type="GO" id="GO:0005737">
    <property type="term" value="C:cytoplasm"/>
    <property type="evidence" value="ECO:0007669"/>
    <property type="project" value="UniProtKB-SubCell"/>
</dbReference>
<dbReference type="Pfam" id="PF01225">
    <property type="entry name" value="Mur_ligase"/>
    <property type="match status" value="1"/>
</dbReference>
<dbReference type="Proteomes" id="UP000198870">
    <property type="component" value="Unassembled WGS sequence"/>
</dbReference>
<keyword evidence="4 14" id="KW-0963">Cytoplasm</keyword>
<proteinExistence type="inferred from homology"/>
<comment type="function">
    <text evidence="14">Cell wall formation.</text>
</comment>
<feature type="domain" description="Mur ligase C-terminal" evidence="16">
    <location>
        <begin position="311"/>
        <end position="442"/>
    </location>
</feature>
<evidence type="ECO:0000256" key="5">
    <source>
        <dbReference type="ARBA" id="ARBA00022598"/>
    </source>
</evidence>
<dbReference type="GO" id="GO:0008763">
    <property type="term" value="F:UDP-N-acetylmuramate-L-alanine ligase activity"/>
    <property type="evidence" value="ECO:0007669"/>
    <property type="project" value="UniProtKB-UniRule"/>
</dbReference>
<sequence length="457" mass="50027">MYQKKYHIHFVGIGGIGMSGIAEILVRLSYTVTGSDLKPSANTRRLEELGCKVSIGHAAEHIGDADVVVTSSAVDRKNPEVMAAKKGGIPIIPRAEMLAELMRLKYSIAVAGAHGKTSTTSITAAILEKGGFDPTVVIGGVLKSKGTNAMHGLGDFIIAEADESDGSFLKFSPSIAIITNIDREHLDHYGNLATIKKAFVQFTERVPFYGLSILCMDNESVQEILPELTGRYTTYGLNTRADYQARDISFEGSRSTFTVYHHDELLGEITLNLPGVHNVSNCLAGIAAAREIGIDFPMIKCALETIEGVKRRLEKKGERNGVMVVDDYGHHPTEIKTTLLAVRESWPEKRIVAVFQPHRHTRTRDLFDDFTRAFYNTDTLMILPIYAAGEEPSEGIDSQSLGAMIEKRGHEHVGCFNSFGEVVDRLETTLEDGDILLTLGAGDVLKVGEMYLQRGDA</sequence>
<dbReference type="STRING" id="419481.SAMN05216233_10130"/>
<dbReference type="SUPFAM" id="SSF51984">
    <property type="entry name" value="MurCD N-terminal domain"/>
    <property type="match status" value="1"/>
</dbReference>
<evidence type="ECO:0000256" key="9">
    <source>
        <dbReference type="ARBA" id="ARBA00022960"/>
    </source>
</evidence>
<dbReference type="InterPro" id="IPR004101">
    <property type="entry name" value="Mur_ligase_C"/>
</dbReference>
<keyword evidence="6 14" id="KW-0132">Cell division</keyword>
<keyword evidence="19" id="KW-1185">Reference proteome</keyword>
<dbReference type="GO" id="GO:0016491">
    <property type="term" value="F:oxidoreductase activity"/>
    <property type="evidence" value="ECO:0007669"/>
    <property type="project" value="InterPro"/>
</dbReference>
<dbReference type="SUPFAM" id="SSF53244">
    <property type="entry name" value="MurD-like peptide ligases, peptide-binding domain"/>
    <property type="match status" value="1"/>
</dbReference>
<evidence type="ECO:0000256" key="8">
    <source>
        <dbReference type="ARBA" id="ARBA00022840"/>
    </source>
</evidence>
<dbReference type="InterPro" id="IPR005758">
    <property type="entry name" value="UDP-N-AcMur_Ala_ligase_MurC"/>
</dbReference>
<evidence type="ECO:0000256" key="7">
    <source>
        <dbReference type="ARBA" id="ARBA00022741"/>
    </source>
</evidence>
<dbReference type="GO" id="GO:0008270">
    <property type="term" value="F:zinc ion binding"/>
    <property type="evidence" value="ECO:0007669"/>
    <property type="project" value="InterPro"/>
</dbReference>
<evidence type="ECO:0000259" key="15">
    <source>
        <dbReference type="Pfam" id="PF01225"/>
    </source>
</evidence>
<evidence type="ECO:0000256" key="3">
    <source>
        <dbReference type="ARBA" id="ARBA00012211"/>
    </source>
</evidence>
<evidence type="ECO:0000256" key="2">
    <source>
        <dbReference type="ARBA" id="ARBA00004752"/>
    </source>
</evidence>
<comment type="pathway">
    <text evidence="2 14">Cell wall biogenesis; peptidoglycan biosynthesis.</text>
</comment>
<evidence type="ECO:0000256" key="13">
    <source>
        <dbReference type="ARBA" id="ARBA00047833"/>
    </source>
</evidence>
<dbReference type="InterPro" id="IPR013221">
    <property type="entry name" value="Mur_ligase_cen"/>
</dbReference>
<evidence type="ECO:0000256" key="4">
    <source>
        <dbReference type="ARBA" id="ARBA00022490"/>
    </source>
</evidence>
<dbReference type="Pfam" id="PF02875">
    <property type="entry name" value="Mur_ligase_C"/>
    <property type="match status" value="1"/>
</dbReference>
<dbReference type="Pfam" id="PF08245">
    <property type="entry name" value="Mur_ligase_M"/>
    <property type="match status" value="1"/>
</dbReference>
<name>A0A1G5AC11_9BACT</name>
<keyword evidence="12 14" id="KW-0961">Cell wall biogenesis/degradation</keyword>
<reference evidence="18 19" key="1">
    <citation type="submission" date="2016-10" db="EMBL/GenBank/DDBJ databases">
        <authorList>
            <person name="de Groot N.N."/>
        </authorList>
    </citation>
    <scope>NUCLEOTIDE SEQUENCE [LARGE SCALE GENOMIC DNA]</scope>
    <source>
        <strain evidence="18 19">AA1</strain>
    </source>
</reference>
<dbReference type="InterPro" id="IPR000713">
    <property type="entry name" value="Mur_ligase_N"/>
</dbReference>
<evidence type="ECO:0000256" key="11">
    <source>
        <dbReference type="ARBA" id="ARBA00023306"/>
    </source>
</evidence>
<dbReference type="PROSITE" id="PS00059">
    <property type="entry name" value="ADH_ZINC"/>
    <property type="match status" value="1"/>
</dbReference>
<dbReference type="GO" id="GO:0009252">
    <property type="term" value="P:peptidoglycan biosynthetic process"/>
    <property type="evidence" value="ECO:0007669"/>
    <property type="project" value="UniProtKB-UniRule"/>
</dbReference>
<feature type="binding site" evidence="14">
    <location>
        <begin position="112"/>
        <end position="118"/>
    </location>
    <ligand>
        <name>ATP</name>
        <dbReference type="ChEBI" id="CHEBI:30616"/>
    </ligand>
</feature>
<evidence type="ECO:0000259" key="16">
    <source>
        <dbReference type="Pfam" id="PF02875"/>
    </source>
</evidence>
<keyword evidence="7 14" id="KW-0547">Nucleotide-binding</keyword>
<dbReference type="GO" id="GO:0071555">
    <property type="term" value="P:cell wall organization"/>
    <property type="evidence" value="ECO:0007669"/>
    <property type="project" value="UniProtKB-KW"/>
</dbReference>
<evidence type="ECO:0000256" key="14">
    <source>
        <dbReference type="HAMAP-Rule" id="MF_00046"/>
    </source>
</evidence>
<dbReference type="AlphaFoldDB" id="A0A1G5AC11"/>
<gene>
    <name evidence="14" type="primary">murC</name>
    <name evidence="18" type="ORF">SAMN05216233_10130</name>
</gene>
<evidence type="ECO:0000256" key="12">
    <source>
        <dbReference type="ARBA" id="ARBA00023316"/>
    </source>
</evidence>
<accession>A0A1G5AC11</accession>
<dbReference type="GO" id="GO:0008360">
    <property type="term" value="P:regulation of cell shape"/>
    <property type="evidence" value="ECO:0007669"/>
    <property type="project" value="UniProtKB-KW"/>
</dbReference>
<dbReference type="Gene3D" id="3.40.1190.10">
    <property type="entry name" value="Mur-like, catalytic domain"/>
    <property type="match status" value="1"/>
</dbReference>
<evidence type="ECO:0000313" key="18">
    <source>
        <dbReference type="EMBL" id="SCX75450.1"/>
    </source>
</evidence>
<keyword evidence="8 14" id="KW-0067">ATP-binding</keyword>
<dbReference type="OrthoDB" id="9804126at2"/>
<dbReference type="GO" id="GO:0051301">
    <property type="term" value="P:cell division"/>
    <property type="evidence" value="ECO:0007669"/>
    <property type="project" value="UniProtKB-KW"/>
</dbReference>
<keyword evidence="10 14" id="KW-0573">Peptidoglycan synthesis</keyword>
<dbReference type="GO" id="GO:0005524">
    <property type="term" value="F:ATP binding"/>
    <property type="evidence" value="ECO:0007669"/>
    <property type="project" value="UniProtKB-UniRule"/>
</dbReference>
<comment type="similarity">
    <text evidence="14">Belongs to the MurCDEF family.</text>
</comment>